<evidence type="ECO:0000313" key="2">
    <source>
        <dbReference type="EMBL" id="TQL75758.1"/>
    </source>
</evidence>
<dbReference type="Proteomes" id="UP000317043">
    <property type="component" value="Unassembled WGS sequence"/>
</dbReference>
<protein>
    <submittedName>
        <fullName evidence="2">Diacylglycerol kinase family enzyme</fullName>
    </submittedName>
</protein>
<dbReference type="PANTHER" id="PTHR30492">
    <property type="entry name" value="METHYLGLYOXAL SYNTHASE"/>
    <property type="match status" value="1"/>
</dbReference>
<keyword evidence="2" id="KW-0418">Kinase</keyword>
<sequence>MSTHVAIVWNPSKTSREELEAAVPTTDIALSWHSTTPDDPGSTATRDALASGATVVVAAGGDGTVRAVAEQLARERSTAELVVVPMGTGNLLARNLDIPLGDVSAALGRAFDGTQARRLDLGWIETDLDGEPRRLAFAVMAGIGIDAHMITETDDDLKDKAGWLAYVESLGRALKASELIDISISFDGAAPATVEAHTMLIGNCGTIQAGITLLPDADPCDGELNLLLLSADSIGQWLDTLRAFAWDNGIRKLLTGEKETQDADTATHVSARTISVSLPEPRVLEIDGDDLGEVTAVSIQTQPDAIRIR</sequence>
<dbReference type="Gene3D" id="2.60.200.40">
    <property type="match status" value="1"/>
</dbReference>
<dbReference type="GO" id="GO:0005829">
    <property type="term" value="C:cytosol"/>
    <property type="evidence" value="ECO:0007669"/>
    <property type="project" value="TreeGrafter"/>
</dbReference>
<dbReference type="InterPro" id="IPR001206">
    <property type="entry name" value="Diacylglycerol_kinase_cat_dom"/>
</dbReference>
<dbReference type="SUPFAM" id="SSF111331">
    <property type="entry name" value="NAD kinase/diacylglycerol kinase-like"/>
    <property type="match status" value="1"/>
</dbReference>
<evidence type="ECO:0000259" key="1">
    <source>
        <dbReference type="PROSITE" id="PS50146"/>
    </source>
</evidence>
<dbReference type="OrthoDB" id="3171056at2"/>
<reference evidence="2 3" key="1">
    <citation type="submission" date="2019-06" db="EMBL/GenBank/DDBJ databases">
        <title>Sequencing the genomes of 1000 actinobacteria strains.</title>
        <authorList>
            <person name="Klenk H.-P."/>
        </authorList>
    </citation>
    <scope>NUCLEOTIDE SEQUENCE [LARGE SCALE GENOMIC DNA]</scope>
    <source>
        <strain evidence="2 3">DSM 45928</strain>
    </source>
</reference>
<gene>
    <name evidence="2" type="ORF">FB566_1272</name>
</gene>
<evidence type="ECO:0000313" key="3">
    <source>
        <dbReference type="Proteomes" id="UP000317043"/>
    </source>
</evidence>
<dbReference type="PROSITE" id="PS50146">
    <property type="entry name" value="DAGK"/>
    <property type="match status" value="1"/>
</dbReference>
<dbReference type="GO" id="GO:0008929">
    <property type="term" value="F:methylglyoxal synthase activity"/>
    <property type="evidence" value="ECO:0007669"/>
    <property type="project" value="InterPro"/>
</dbReference>
<dbReference type="GO" id="GO:0019242">
    <property type="term" value="P:methylglyoxal biosynthetic process"/>
    <property type="evidence" value="ECO:0007669"/>
    <property type="project" value="InterPro"/>
</dbReference>
<proteinExistence type="predicted"/>
<name>A0A543AT67_9ACTN</name>
<comment type="caution">
    <text evidence="2">The sequence shown here is derived from an EMBL/GenBank/DDBJ whole genome shotgun (WGS) entry which is preliminary data.</text>
</comment>
<dbReference type="InterPro" id="IPR016064">
    <property type="entry name" value="NAD/diacylglycerol_kinase_sf"/>
</dbReference>
<dbReference type="RefSeq" id="WP_142036147.1">
    <property type="nucleotide sequence ID" value="NZ_JBHTGS010000001.1"/>
</dbReference>
<dbReference type="EMBL" id="VFOW01000001">
    <property type="protein sequence ID" value="TQL75758.1"/>
    <property type="molecule type" value="Genomic_DNA"/>
</dbReference>
<dbReference type="InParanoid" id="A0A543AT67"/>
<dbReference type="Pfam" id="PF19279">
    <property type="entry name" value="YegS_C"/>
    <property type="match status" value="1"/>
</dbReference>
<dbReference type="PANTHER" id="PTHR30492:SF0">
    <property type="entry name" value="METHYLGLYOXAL SYNTHASE"/>
    <property type="match status" value="1"/>
</dbReference>
<dbReference type="GO" id="GO:0016301">
    <property type="term" value="F:kinase activity"/>
    <property type="evidence" value="ECO:0007669"/>
    <property type="project" value="UniProtKB-KW"/>
</dbReference>
<organism evidence="2 3">
    <name type="scientific">Stackebrandtia endophytica</name>
    <dbReference type="NCBI Taxonomy" id="1496996"/>
    <lineage>
        <taxon>Bacteria</taxon>
        <taxon>Bacillati</taxon>
        <taxon>Actinomycetota</taxon>
        <taxon>Actinomycetes</taxon>
        <taxon>Glycomycetales</taxon>
        <taxon>Glycomycetaceae</taxon>
        <taxon>Stackebrandtia</taxon>
    </lineage>
</organism>
<feature type="domain" description="DAGKc" evidence="1">
    <location>
        <begin position="1"/>
        <end position="128"/>
    </location>
</feature>
<accession>A0A543AT67</accession>
<keyword evidence="3" id="KW-1185">Reference proteome</keyword>
<dbReference type="InterPro" id="IPR017438">
    <property type="entry name" value="ATP-NAD_kinase_N"/>
</dbReference>
<dbReference type="InterPro" id="IPR004363">
    <property type="entry name" value="Methylgl_synth"/>
</dbReference>
<dbReference type="Gene3D" id="3.40.50.10330">
    <property type="entry name" value="Probable inorganic polyphosphate/atp-NAD kinase, domain 1"/>
    <property type="match status" value="1"/>
</dbReference>
<dbReference type="AlphaFoldDB" id="A0A543AT67"/>
<dbReference type="InterPro" id="IPR045540">
    <property type="entry name" value="YegS/DAGK_C"/>
</dbReference>
<dbReference type="Pfam" id="PF00781">
    <property type="entry name" value="DAGK_cat"/>
    <property type="match status" value="1"/>
</dbReference>
<keyword evidence="2" id="KW-0808">Transferase</keyword>